<evidence type="ECO:0000256" key="1">
    <source>
        <dbReference type="ARBA" id="ARBA00022737"/>
    </source>
</evidence>
<dbReference type="SUPFAM" id="SSF49265">
    <property type="entry name" value="Fibronectin type III"/>
    <property type="match status" value="3"/>
</dbReference>
<dbReference type="CDD" id="cd00063">
    <property type="entry name" value="FN3"/>
    <property type="match status" value="1"/>
</dbReference>
<dbReference type="EMBL" id="BAABEY010000026">
    <property type="protein sequence ID" value="GAA4441925.1"/>
    <property type="molecule type" value="Genomic_DNA"/>
</dbReference>
<dbReference type="InterPro" id="IPR013783">
    <property type="entry name" value="Ig-like_fold"/>
</dbReference>
<dbReference type="InterPro" id="IPR003961">
    <property type="entry name" value="FN3_dom"/>
</dbReference>
<proteinExistence type="predicted"/>
<dbReference type="PANTHER" id="PTHR13817">
    <property type="entry name" value="TITIN"/>
    <property type="match status" value="1"/>
</dbReference>
<evidence type="ECO:0000313" key="4">
    <source>
        <dbReference type="Proteomes" id="UP001501508"/>
    </source>
</evidence>
<name>A0ABP8M2E1_9BACT</name>
<gene>
    <name evidence="3" type="ORF">GCM10023091_27860</name>
</gene>
<keyword evidence="1" id="KW-0677">Repeat</keyword>
<dbReference type="InterPro" id="IPR036116">
    <property type="entry name" value="FN3_sf"/>
</dbReference>
<reference evidence="4" key="1">
    <citation type="journal article" date="2019" name="Int. J. Syst. Evol. Microbiol.">
        <title>The Global Catalogue of Microorganisms (GCM) 10K type strain sequencing project: providing services to taxonomists for standard genome sequencing and annotation.</title>
        <authorList>
            <consortium name="The Broad Institute Genomics Platform"/>
            <consortium name="The Broad Institute Genome Sequencing Center for Infectious Disease"/>
            <person name="Wu L."/>
            <person name="Ma J."/>
        </authorList>
    </citation>
    <scope>NUCLEOTIDE SEQUENCE [LARGE SCALE GENOMIC DNA]</scope>
    <source>
        <strain evidence="4">JCM 31920</strain>
    </source>
</reference>
<feature type="domain" description="Fibronectin type-III" evidence="2">
    <location>
        <begin position="510"/>
        <end position="604"/>
    </location>
</feature>
<comment type="caution">
    <text evidence="3">The sequence shown here is derived from an EMBL/GenBank/DDBJ whole genome shotgun (WGS) entry which is preliminary data.</text>
</comment>
<evidence type="ECO:0000313" key="3">
    <source>
        <dbReference type="EMBL" id="GAA4441925.1"/>
    </source>
</evidence>
<dbReference type="PANTHER" id="PTHR13817:SF166">
    <property type="entry name" value="NEURONAL IGCAM-RELATED"/>
    <property type="match status" value="1"/>
</dbReference>
<dbReference type="Proteomes" id="UP001501508">
    <property type="component" value="Unassembled WGS sequence"/>
</dbReference>
<evidence type="ECO:0000259" key="2">
    <source>
        <dbReference type="PROSITE" id="PS50853"/>
    </source>
</evidence>
<dbReference type="PROSITE" id="PS50853">
    <property type="entry name" value="FN3"/>
    <property type="match status" value="1"/>
</dbReference>
<protein>
    <recommendedName>
        <fullName evidence="2">Fibronectin type-III domain-containing protein</fullName>
    </recommendedName>
</protein>
<dbReference type="Gene3D" id="2.60.40.10">
    <property type="entry name" value="Immunoglobulins"/>
    <property type="match status" value="3"/>
</dbReference>
<sequence>MSVLIISLLTGTQTWAQKKVGVPSGQLNKKNEPVEAYQVGLLAKGFGDSVVVRWVPNKADLFRAGLTGGYLLTRRTLQDDLTQTVDFQVVVRPWPVPEWRKKADTRDSLAAACAQLVNGHNTPLKYDEALTLDKIMQQQNQTDLRMALSLILADLKPLYAEGMALGFVDRKVKPGEKYTYSVKSLADPVSFPVPVSSTAVMNRADPSDAPMPAVVPGSGDRTLVLNWDRELAEANFSGYFVEKSNDGGKTFTRLNRVPWLQPAEGPGTDAIVYTDSVAENYRPYHYRVLGITPFGELVESNVVTASGTDKTPPPPVFGVKAAFLKGKGVKVTWQYDTPPPDLSGFIVGRSNRIEGPFTPVHEKPLPAGQRDITDPLPDTAASCYYKIVTIDTARNVSEGLPVSCFINNTTKPSQPKNLQGYIDSTGLLRIVWDANPEPDIYGYKVLYANAPEHSFIFKTPDYLAIPGYNDSLYLNTLTKRICFKVIAYNKQFQPSEPSEILTLYRPDLVAPAPPAIRHYQLTDSTLTFQWNASPDHDVKEQLILRRGKSSERWQPIGKVDARVLTFTDRDLKGDSEYGYAIVAVDSAGLRSVASFPLNIKTPPSAVQPVDALRIFVNPDKSISLYWNYNVPNCRFTIYKSGESNQMRSLDAVYDKREYRDQHPSKGVSKYVVRVTHQNGRASRFSSVVEVNIP</sequence>
<accession>A0ABP8M2E1</accession>
<organism evidence="3 4">
    <name type="scientific">Ravibacter arvi</name>
    <dbReference type="NCBI Taxonomy" id="2051041"/>
    <lineage>
        <taxon>Bacteria</taxon>
        <taxon>Pseudomonadati</taxon>
        <taxon>Bacteroidota</taxon>
        <taxon>Cytophagia</taxon>
        <taxon>Cytophagales</taxon>
        <taxon>Spirosomataceae</taxon>
        <taxon>Ravibacter</taxon>
    </lineage>
</organism>
<dbReference type="SMART" id="SM00060">
    <property type="entry name" value="FN3"/>
    <property type="match status" value="4"/>
</dbReference>
<dbReference type="InterPro" id="IPR050964">
    <property type="entry name" value="Striated_Muscle_Regulatory"/>
</dbReference>
<keyword evidence="4" id="KW-1185">Reference proteome</keyword>